<name>A0A7C2NPQ5_9BACT</name>
<proteinExistence type="predicted"/>
<comment type="caution">
    <text evidence="4">The sequence shown here is derived from an EMBL/GenBank/DDBJ whole genome shotgun (WGS) entry which is preliminary data.</text>
</comment>
<keyword evidence="1" id="KW-0175">Coiled coil</keyword>
<feature type="domain" description="FHA" evidence="3">
    <location>
        <begin position="186"/>
        <end position="235"/>
    </location>
</feature>
<gene>
    <name evidence="4" type="ORF">ENQ31_02535</name>
</gene>
<dbReference type="SMART" id="SM00240">
    <property type="entry name" value="FHA"/>
    <property type="match status" value="1"/>
</dbReference>
<dbReference type="EMBL" id="DSMR01000181">
    <property type="protein sequence ID" value="HET47025.1"/>
    <property type="molecule type" value="Genomic_DNA"/>
</dbReference>
<dbReference type="InterPro" id="IPR000253">
    <property type="entry name" value="FHA_dom"/>
</dbReference>
<feature type="coiled-coil region" evidence="1">
    <location>
        <begin position="32"/>
        <end position="66"/>
    </location>
</feature>
<evidence type="ECO:0000256" key="1">
    <source>
        <dbReference type="SAM" id="Coils"/>
    </source>
</evidence>
<evidence type="ECO:0000313" key="4">
    <source>
        <dbReference type="EMBL" id="HET47025.1"/>
    </source>
</evidence>
<dbReference type="Gene3D" id="2.60.200.20">
    <property type="match status" value="1"/>
</dbReference>
<dbReference type="InterPro" id="IPR050923">
    <property type="entry name" value="Cell_Proc_Reg/RNA_Proc"/>
</dbReference>
<dbReference type="InterPro" id="IPR008984">
    <property type="entry name" value="SMAD_FHA_dom_sf"/>
</dbReference>
<dbReference type="Pfam" id="PF00498">
    <property type="entry name" value="FHA"/>
    <property type="match status" value="1"/>
</dbReference>
<sequence>MKDRGSPEVYTRVRKDYEARFAALESQARPLLDKARREYARLKAVVTELERKLNAARLAKEEVEFRNALGEYTQSQFAELLAQAEGEVAEVEGHLAEAGALRQRFLEAVLSESELEGGAAPPPPPSHAKAEEAAAPPPSVEATEAMALATPPPEEAGATIALAMPRLLVQTPEGVSQEFQLKAQVTTIGRSPRNDICIAEASVSRQHAEIFLSARGYSIRDLGSNNGVFVNGQKVVEHLLASGDVIELGAPGWKLTFLAPE</sequence>
<organism evidence="4">
    <name type="scientific">Thermoanaerobaculum aquaticum</name>
    <dbReference type="NCBI Taxonomy" id="1312852"/>
    <lineage>
        <taxon>Bacteria</taxon>
        <taxon>Pseudomonadati</taxon>
        <taxon>Acidobacteriota</taxon>
        <taxon>Thermoanaerobaculia</taxon>
        <taxon>Thermoanaerobaculales</taxon>
        <taxon>Thermoanaerobaculaceae</taxon>
        <taxon>Thermoanaerobaculum</taxon>
    </lineage>
</organism>
<dbReference type="AlphaFoldDB" id="A0A7C2NPQ5"/>
<protein>
    <submittedName>
        <fullName evidence="4">FHA domain-containing protein</fullName>
    </submittedName>
</protein>
<evidence type="ECO:0000259" key="3">
    <source>
        <dbReference type="PROSITE" id="PS50006"/>
    </source>
</evidence>
<accession>A0A7C2NPQ5</accession>
<dbReference type="PANTHER" id="PTHR23308">
    <property type="entry name" value="NUCLEAR INHIBITOR OF PROTEIN PHOSPHATASE-1"/>
    <property type="match status" value="1"/>
</dbReference>
<feature type="region of interest" description="Disordered" evidence="2">
    <location>
        <begin position="112"/>
        <end position="141"/>
    </location>
</feature>
<dbReference type="PROSITE" id="PS50006">
    <property type="entry name" value="FHA_DOMAIN"/>
    <property type="match status" value="1"/>
</dbReference>
<evidence type="ECO:0000256" key="2">
    <source>
        <dbReference type="SAM" id="MobiDB-lite"/>
    </source>
</evidence>
<reference evidence="4" key="1">
    <citation type="journal article" date="2020" name="mSystems">
        <title>Genome- and Community-Level Interaction Insights into Carbon Utilization and Element Cycling Functions of Hydrothermarchaeota in Hydrothermal Sediment.</title>
        <authorList>
            <person name="Zhou Z."/>
            <person name="Liu Y."/>
            <person name="Xu W."/>
            <person name="Pan J."/>
            <person name="Luo Z.H."/>
            <person name="Li M."/>
        </authorList>
    </citation>
    <scope>NUCLEOTIDE SEQUENCE [LARGE SCALE GENOMIC DNA]</scope>
    <source>
        <strain evidence="4">SpSt-299</strain>
    </source>
</reference>
<dbReference type="CDD" id="cd00060">
    <property type="entry name" value="FHA"/>
    <property type="match status" value="1"/>
</dbReference>
<dbReference type="SUPFAM" id="SSF49879">
    <property type="entry name" value="SMAD/FHA domain"/>
    <property type="match status" value="1"/>
</dbReference>